<organism evidence="10 11">
    <name type="scientific">Actinobacillus minor NM305</name>
    <dbReference type="NCBI Taxonomy" id="637911"/>
    <lineage>
        <taxon>Bacteria</taxon>
        <taxon>Pseudomonadati</taxon>
        <taxon>Pseudomonadota</taxon>
        <taxon>Gammaproteobacteria</taxon>
        <taxon>Pasteurellales</taxon>
        <taxon>Pasteurellaceae</taxon>
        <taxon>Actinobacillus</taxon>
    </lineage>
</organism>
<evidence type="ECO:0000256" key="7">
    <source>
        <dbReference type="ARBA" id="ARBA00038093"/>
    </source>
</evidence>
<dbReference type="EC" id="3.1.-.-" evidence="8"/>
<dbReference type="GO" id="GO:0016787">
    <property type="term" value="F:hydrolase activity"/>
    <property type="evidence" value="ECO:0007669"/>
    <property type="project" value="UniProtKB-KW"/>
</dbReference>
<evidence type="ECO:0000259" key="9">
    <source>
        <dbReference type="Pfam" id="PF01850"/>
    </source>
</evidence>
<evidence type="ECO:0000256" key="4">
    <source>
        <dbReference type="ARBA" id="ARBA00022723"/>
    </source>
</evidence>
<dbReference type="PANTHER" id="PTHR33653:SF1">
    <property type="entry name" value="RIBONUCLEASE VAPC2"/>
    <property type="match status" value="1"/>
</dbReference>
<evidence type="ECO:0000256" key="5">
    <source>
        <dbReference type="ARBA" id="ARBA00022801"/>
    </source>
</evidence>
<dbReference type="InterPro" id="IPR002716">
    <property type="entry name" value="PIN_dom"/>
</dbReference>
<evidence type="ECO:0000313" key="10">
    <source>
        <dbReference type="EMBL" id="EER48287.1"/>
    </source>
</evidence>
<dbReference type="EMBL" id="ACQL01000001">
    <property type="protein sequence ID" value="EER48287.1"/>
    <property type="molecule type" value="Genomic_DNA"/>
</dbReference>
<keyword evidence="6 8" id="KW-0460">Magnesium</keyword>
<feature type="binding site" evidence="8">
    <location>
        <position position="6"/>
    </location>
    <ligand>
        <name>Mg(2+)</name>
        <dbReference type="ChEBI" id="CHEBI:18420"/>
    </ligand>
</feature>
<dbReference type="InterPro" id="IPR050556">
    <property type="entry name" value="Type_II_TA_system_RNase"/>
</dbReference>
<comment type="similarity">
    <text evidence="7 8">Belongs to the PINc/VapC protein family.</text>
</comment>
<keyword evidence="2 8" id="KW-1277">Toxin-antitoxin system</keyword>
<comment type="cofactor">
    <cofactor evidence="1 8">
        <name>Mg(2+)</name>
        <dbReference type="ChEBI" id="CHEBI:18420"/>
    </cofactor>
</comment>
<dbReference type="OrthoDB" id="9796690at2"/>
<evidence type="ECO:0000256" key="6">
    <source>
        <dbReference type="ARBA" id="ARBA00022842"/>
    </source>
</evidence>
<protein>
    <recommendedName>
        <fullName evidence="8">Ribonuclease VapC</fullName>
        <shortName evidence="8">RNase VapC</shortName>
        <ecNumber evidence="8">3.1.-.-</ecNumber>
    </recommendedName>
    <alternativeName>
        <fullName evidence="8">Toxin VapC</fullName>
    </alternativeName>
</protein>
<accession>C5RYL8</accession>
<dbReference type="AlphaFoldDB" id="C5RYL8"/>
<dbReference type="PANTHER" id="PTHR33653">
    <property type="entry name" value="RIBONUCLEASE VAPC2"/>
    <property type="match status" value="1"/>
</dbReference>
<comment type="function">
    <text evidence="8">Toxic component of a toxin-antitoxin (TA) system. An RNase.</text>
</comment>
<dbReference type="GO" id="GO:0000287">
    <property type="term" value="F:magnesium ion binding"/>
    <property type="evidence" value="ECO:0007669"/>
    <property type="project" value="UniProtKB-UniRule"/>
</dbReference>
<keyword evidence="5 8" id="KW-0378">Hydrolase</keyword>
<dbReference type="CDD" id="cd18735">
    <property type="entry name" value="PIN_HiVapC1-like"/>
    <property type="match status" value="1"/>
</dbReference>
<evidence type="ECO:0000256" key="3">
    <source>
        <dbReference type="ARBA" id="ARBA00022722"/>
    </source>
</evidence>
<dbReference type="RefSeq" id="WP_005821845.1">
    <property type="nucleotide sequence ID" value="NZ_ACQL01000001.1"/>
</dbReference>
<name>C5RYL8_9PAST</name>
<dbReference type="HAMAP" id="MF_00265">
    <property type="entry name" value="VapC_Nob1"/>
    <property type="match status" value="1"/>
</dbReference>
<sequence>MIYMLDTNILIYLMKNKPLVVAERVGQLLPQDQMVMSFVTYAELLKGAYGSENPTKALETVERISQRVPVVYPTGKIAEHYGKWANILKQKGSPIGNNDLWIACHALAINAVLVTHNVKEFKRVKELNLQDWVSTQQKKDIHNI</sequence>
<feature type="binding site" evidence="8">
    <location>
        <position position="99"/>
    </location>
    <ligand>
        <name>Mg(2+)</name>
        <dbReference type="ChEBI" id="CHEBI:18420"/>
    </ligand>
</feature>
<reference evidence="10 11" key="1">
    <citation type="journal article" date="2010" name="Vet. Microbiol.">
        <title>Production of haemolysins by strains of the Actinobacillus minor/porcitonsillarum complex.</title>
        <authorList>
            <person name="Arya G."/>
            <person name="Niven D.F."/>
        </authorList>
    </citation>
    <scope>NUCLEOTIDE SEQUENCE [LARGE SCALE GENOMIC DNA]</scope>
    <source>
        <strain evidence="10 11">NM305</strain>
    </source>
</reference>
<keyword evidence="3 8" id="KW-0540">Nuclease</keyword>
<proteinExistence type="inferred from homology"/>
<gene>
    <name evidence="8" type="primary">vapC</name>
    <name evidence="10" type="ORF">AM305_00230</name>
</gene>
<dbReference type="InterPro" id="IPR029060">
    <property type="entry name" value="PIN-like_dom_sf"/>
</dbReference>
<dbReference type="eggNOG" id="COG1487">
    <property type="taxonomic scope" value="Bacteria"/>
</dbReference>
<dbReference type="GO" id="GO:0004540">
    <property type="term" value="F:RNA nuclease activity"/>
    <property type="evidence" value="ECO:0007669"/>
    <property type="project" value="InterPro"/>
</dbReference>
<feature type="domain" description="PIN" evidence="9">
    <location>
        <begin position="3"/>
        <end position="126"/>
    </location>
</feature>
<dbReference type="InterPro" id="IPR022907">
    <property type="entry name" value="VapC_family"/>
</dbReference>
<dbReference type="GO" id="GO:0090729">
    <property type="term" value="F:toxin activity"/>
    <property type="evidence" value="ECO:0007669"/>
    <property type="project" value="UniProtKB-KW"/>
</dbReference>
<dbReference type="Gene3D" id="3.40.50.1010">
    <property type="entry name" value="5'-nuclease"/>
    <property type="match status" value="1"/>
</dbReference>
<comment type="caution">
    <text evidence="10">The sequence shown here is derived from an EMBL/GenBank/DDBJ whole genome shotgun (WGS) entry which is preliminary data.</text>
</comment>
<evidence type="ECO:0000256" key="8">
    <source>
        <dbReference type="HAMAP-Rule" id="MF_00265"/>
    </source>
</evidence>
<evidence type="ECO:0000313" key="11">
    <source>
        <dbReference type="Proteomes" id="UP000005532"/>
    </source>
</evidence>
<evidence type="ECO:0000256" key="1">
    <source>
        <dbReference type="ARBA" id="ARBA00001946"/>
    </source>
</evidence>
<evidence type="ECO:0000256" key="2">
    <source>
        <dbReference type="ARBA" id="ARBA00022649"/>
    </source>
</evidence>
<dbReference type="Proteomes" id="UP000005532">
    <property type="component" value="Unassembled WGS sequence"/>
</dbReference>
<keyword evidence="4 8" id="KW-0479">Metal-binding</keyword>
<keyword evidence="8" id="KW-0800">Toxin</keyword>
<dbReference type="Pfam" id="PF01850">
    <property type="entry name" value="PIN"/>
    <property type="match status" value="1"/>
</dbReference>
<dbReference type="SUPFAM" id="SSF88723">
    <property type="entry name" value="PIN domain-like"/>
    <property type="match status" value="1"/>
</dbReference>